<keyword evidence="1" id="KW-0812">Transmembrane</keyword>
<evidence type="ECO:0000259" key="2">
    <source>
        <dbReference type="PROSITE" id="PS51352"/>
    </source>
</evidence>
<evidence type="ECO:0000256" key="1">
    <source>
        <dbReference type="SAM" id="Phobius"/>
    </source>
</evidence>
<keyword evidence="1" id="KW-0472">Membrane</keyword>
<evidence type="ECO:0000313" key="4">
    <source>
        <dbReference type="Proteomes" id="UP000236723"/>
    </source>
</evidence>
<name>A0A1H6BF79_9ACTN</name>
<proteinExistence type="predicted"/>
<gene>
    <name evidence="3" type="ORF">SAMN04489712_10766</name>
</gene>
<dbReference type="Gene3D" id="3.40.30.10">
    <property type="entry name" value="Glutaredoxin"/>
    <property type="match status" value="1"/>
</dbReference>
<dbReference type="Pfam" id="PF08534">
    <property type="entry name" value="Redoxin"/>
    <property type="match status" value="1"/>
</dbReference>
<dbReference type="AlphaFoldDB" id="A0A1H6BF79"/>
<keyword evidence="3" id="KW-0413">Isomerase</keyword>
<accession>A0A1H6BF79</accession>
<feature type="domain" description="Thioredoxin" evidence="2">
    <location>
        <begin position="50"/>
        <end position="181"/>
    </location>
</feature>
<dbReference type="GO" id="GO:0016853">
    <property type="term" value="F:isomerase activity"/>
    <property type="evidence" value="ECO:0007669"/>
    <property type="project" value="UniProtKB-KW"/>
</dbReference>
<keyword evidence="4" id="KW-1185">Reference proteome</keyword>
<dbReference type="Proteomes" id="UP000236723">
    <property type="component" value="Unassembled WGS sequence"/>
</dbReference>
<dbReference type="SUPFAM" id="SSF52833">
    <property type="entry name" value="Thioredoxin-like"/>
    <property type="match status" value="1"/>
</dbReference>
<protein>
    <submittedName>
        <fullName evidence="3">Thiol-disulfide isomerase or thioredoxin</fullName>
    </submittedName>
</protein>
<dbReference type="InterPro" id="IPR013766">
    <property type="entry name" value="Thioredoxin_domain"/>
</dbReference>
<dbReference type="GO" id="GO:0016491">
    <property type="term" value="F:oxidoreductase activity"/>
    <property type="evidence" value="ECO:0007669"/>
    <property type="project" value="InterPro"/>
</dbReference>
<dbReference type="InterPro" id="IPR013740">
    <property type="entry name" value="Redoxin"/>
</dbReference>
<dbReference type="RefSeq" id="WP_103938914.1">
    <property type="nucleotide sequence ID" value="NZ_FNVO01000007.1"/>
</dbReference>
<keyword evidence="1" id="KW-1133">Transmembrane helix</keyword>
<dbReference type="OrthoDB" id="128449at2"/>
<reference evidence="4" key="1">
    <citation type="submission" date="2016-10" db="EMBL/GenBank/DDBJ databases">
        <authorList>
            <person name="Varghese N."/>
            <person name="Submissions S."/>
        </authorList>
    </citation>
    <scope>NUCLEOTIDE SEQUENCE [LARGE SCALE GENOMIC DNA]</scope>
    <source>
        <strain evidence="4">DSM 43163</strain>
    </source>
</reference>
<sequence>MTTATAAATIVGALCLINIVLTLGVIRRLNELGRLPARSAGSAAPPPLEVPPGDRVGDFTVTAVDGELVSRADLKGSTLVAFMAPGCPSCEHSLPEFLSRAEAAPGGRDQVLAVVLGDMPDSGQMREQLAPVARVLVEQEEQGPLVRAFGVGALPAYALLSGDTMVASYASVERIPDTIPA</sequence>
<evidence type="ECO:0000313" key="3">
    <source>
        <dbReference type="EMBL" id="SEG59398.1"/>
    </source>
</evidence>
<dbReference type="EMBL" id="FNVO01000007">
    <property type="protein sequence ID" value="SEG59398.1"/>
    <property type="molecule type" value="Genomic_DNA"/>
</dbReference>
<organism evidence="3 4">
    <name type="scientific">Thermomonospora echinospora</name>
    <dbReference type="NCBI Taxonomy" id="1992"/>
    <lineage>
        <taxon>Bacteria</taxon>
        <taxon>Bacillati</taxon>
        <taxon>Actinomycetota</taxon>
        <taxon>Actinomycetes</taxon>
        <taxon>Streptosporangiales</taxon>
        <taxon>Thermomonosporaceae</taxon>
        <taxon>Thermomonospora</taxon>
    </lineage>
</organism>
<dbReference type="PROSITE" id="PS51352">
    <property type="entry name" value="THIOREDOXIN_2"/>
    <property type="match status" value="1"/>
</dbReference>
<dbReference type="InterPro" id="IPR036249">
    <property type="entry name" value="Thioredoxin-like_sf"/>
</dbReference>
<feature type="transmembrane region" description="Helical" evidence="1">
    <location>
        <begin position="6"/>
        <end position="26"/>
    </location>
</feature>